<evidence type="ECO:0000259" key="8">
    <source>
        <dbReference type="PROSITE" id="PS51849"/>
    </source>
</evidence>
<protein>
    <submittedName>
        <fullName evidence="9">Anti-sigma factor domain-containing protein</fullName>
    </submittedName>
</protein>
<feature type="compositionally biased region" description="Polar residues" evidence="6">
    <location>
        <begin position="350"/>
        <end position="361"/>
    </location>
</feature>
<gene>
    <name evidence="9" type="ORF">M5X19_20410</name>
</gene>
<dbReference type="RefSeq" id="WP_268616659.1">
    <property type="nucleotide sequence ID" value="NZ_JAMDMX010000067.1"/>
</dbReference>
<keyword evidence="2" id="KW-1003">Cell membrane</keyword>
<name>A0ABT4GGC4_9BACL</name>
<proteinExistence type="predicted"/>
<dbReference type="EMBL" id="JAMDMX010000067">
    <property type="protein sequence ID" value="MCY9695245.1"/>
    <property type="molecule type" value="Genomic_DNA"/>
</dbReference>
<evidence type="ECO:0000313" key="9">
    <source>
        <dbReference type="EMBL" id="MCY9695245.1"/>
    </source>
</evidence>
<evidence type="ECO:0000256" key="2">
    <source>
        <dbReference type="ARBA" id="ARBA00022475"/>
    </source>
</evidence>
<dbReference type="Pfam" id="PF23750">
    <property type="entry name" value="RsgI_M"/>
    <property type="match status" value="1"/>
</dbReference>
<accession>A0ABT4GGC4</accession>
<evidence type="ECO:0000256" key="3">
    <source>
        <dbReference type="ARBA" id="ARBA00022692"/>
    </source>
</evidence>
<keyword evidence="10" id="KW-1185">Reference proteome</keyword>
<dbReference type="PROSITE" id="PS51849">
    <property type="entry name" value="RSGI_N"/>
    <property type="match status" value="1"/>
</dbReference>
<feature type="region of interest" description="Disordered" evidence="6">
    <location>
        <begin position="272"/>
        <end position="480"/>
    </location>
</feature>
<feature type="domain" description="RsgI N-terminal anti-sigma" evidence="8">
    <location>
        <begin position="4"/>
        <end position="52"/>
    </location>
</feature>
<evidence type="ECO:0000313" key="10">
    <source>
        <dbReference type="Proteomes" id="UP001527099"/>
    </source>
</evidence>
<evidence type="ECO:0000256" key="1">
    <source>
        <dbReference type="ARBA" id="ARBA00004162"/>
    </source>
</evidence>
<feature type="transmembrane region" description="Helical" evidence="7">
    <location>
        <begin position="55"/>
        <end position="73"/>
    </location>
</feature>
<evidence type="ECO:0000256" key="7">
    <source>
        <dbReference type="SAM" id="Phobius"/>
    </source>
</evidence>
<sequence>MKKTNGLVIKITEQVMVVMCDDGKFRNLPLPNMLPAVGERITVPLRRKKTYKFRWLSSIAASFIFLLGLAVWYQTQPQYYDIIAIDINPSLELYVDAKERVIKVKPLNSDAEKVLTNFPLGQLKVSEAIERVISTSTDLGYINKNKENFIMISIANLKGKTISTSAINSVVTKSLHSTHVDAFLKLEQVDKPAYDLSKEKNVSLNKWILLQQFEHLGVQINLEKIASESLSEVLQETGINKEKLFLPIQESINPQKNAINAEKRLNEQVDKGIEPSNNAINATVPSLDSEGATKQVPSANNVESGKTSTSDKSGLNAPTIPEQPDTSGHSSSTSPTRSSVGSGLQSSTSPPETTGAPSPYNSPGASIPSSSPDAPSPYSSPGAPSSSGSPSASSPYGSSGASSPYSSPGAPSPSSSPGAPSPSSSPDAPSPSGSPGASSPYSPPSTSSPSGSPSDSSPHSSPGPSSSSSSSGTSGPSRSR</sequence>
<dbReference type="InterPro" id="IPR055431">
    <property type="entry name" value="RsgI_M"/>
</dbReference>
<keyword evidence="4 7" id="KW-1133">Transmembrane helix</keyword>
<evidence type="ECO:0000256" key="5">
    <source>
        <dbReference type="ARBA" id="ARBA00023136"/>
    </source>
</evidence>
<comment type="subcellular location">
    <subcellularLocation>
        <location evidence="1">Cell membrane</location>
        <topology evidence="1">Single-pass membrane protein</topology>
    </subcellularLocation>
</comment>
<evidence type="ECO:0000256" key="6">
    <source>
        <dbReference type="SAM" id="MobiDB-lite"/>
    </source>
</evidence>
<organism evidence="9 10">
    <name type="scientific">Paenibacillus alginolyticus</name>
    <dbReference type="NCBI Taxonomy" id="59839"/>
    <lineage>
        <taxon>Bacteria</taxon>
        <taxon>Bacillati</taxon>
        <taxon>Bacillota</taxon>
        <taxon>Bacilli</taxon>
        <taxon>Bacillales</taxon>
        <taxon>Paenibacillaceae</taxon>
        <taxon>Paenibacillus</taxon>
    </lineage>
</organism>
<evidence type="ECO:0000256" key="4">
    <source>
        <dbReference type="ARBA" id="ARBA00022989"/>
    </source>
</evidence>
<feature type="compositionally biased region" description="Polar residues" evidence="6">
    <location>
        <begin position="275"/>
        <end position="286"/>
    </location>
</feature>
<feature type="compositionally biased region" description="Polar residues" evidence="6">
    <location>
        <begin position="295"/>
        <end position="313"/>
    </location>
</feature>
<feature type="compositionally biased region" description="Low complexity" evidence="6">
    <location>
        <begin position="362"/>
        <end position="480"/>
    </location>
</feature>
<keyword evidence="3 7" id="KW-0812">Transmembrane</keyword>
<comment type="caution">
    <text evidence="9">The sequence shown here is derived from an EMBL/GenBank/DDBJ whole genome shotgun (WGS) entry which is preliminary data.</text>
</comment>
<dbReference type="Proteomes" id="UP001527099">
    <property type="component" value="Unassembled WGS sequence"/>
</dbReference>
<keyword evidence="5 7" id="KW-0472">Membrane</keyword>
<reference evidence="9 10" key="1">
    <citation type="submission" date="2022-05" db="EMBL/GenBank/DDBJ databases">
        <title>Genome Sequencing of Bee-Associated Microbes.</title>
        <authorList>
            <person name="Dunlap C."/>
        </authorList>
    </citation>
    <scope>NUCLEOTIDE SEQUENCE [LARGE SCALE GENOMIC DNA]</scope>
    <source>
        <strain evidence="9 10">NRRL B-14421</strain>
    </source>
</reference>
<dbReference type="InterPro" id="IPR024449">
    <property type="entry name" value="Anti-sigma_RsgI_N"/>
</dbReference>
<feature type="compositionally biased region" description="Low complexity" evidence="6">
    <location>
        <begin position="326"/>
        <end position="349"/>
    </location>
</feature>
<dbReference type="Pfam" id="PF12791">
    <property type="entry name" value="RsgI_N"/>
    <property type="match status" value="1"/>
</dbReference>